<dbReference type="OrthoDB" id="539213at2759"/>
<accession>A0A9N8KGT1</accession>
<dbReference type="AlphaFoldDB" id="A0A9N8KGT1"/>
<organism evidence="2 3">
    <name type="scientific">Aureobasidium uvarum</name>
    <dbReference type="NCBI Taxonomy" id="2773716"/>
    <lineage>
        <taxon>Eukaryota</taxon>
        <taxon>Fungi</taxon>
        <taxon>Dikarya</taxon>
        <taxon>Ascomycota</taxon>
        <taxon>Pezizomycotina</taxon>
        <taxon>Dothideomycetes</taxon>
        <taxon>Dothideomycetidae</taxon>
        <taxon>Dothideales</taxon>
        <taxon>Saccotheciaceae</taxon>
        <taxon>Aureobasidium</taxon>
    </lineage>
</organism>
<gene>
    <name evidence="2" type="ORF">AWRI4620_LOCUS2017</name>
</gene>
<evidence type="ECO:0000313" key="3">
    <source>
        <dbReference type="Proteomes" id="UP000745764"/>
    </source>
</evidence>
<proteinExistence type="predicted"/>
<evidence type="ECO:0000313" key="2">
    <source>
        <dbReference type="EMBL" id="CAD0107762.1"/>
    </source>
</evidence>
<feature type="non-terminal residue" evidence="2">
    <location>
        <position position="1"/>
    </location>
</feature>
<feature type="domain" description="BTB" evidence="1">
    <location>
        <begin position="8"/>
        <end position="75"/>
    </location>
</feature>
<keyword evidence="3" id="KW-1185">Reference proteome</keyword>
<reference evidence="2" key="1">
    <citation type="submission" date="2020-06" db="EMBL/GenBank/DDBJ databases">
        <authorList>
            <person name="Onetto C."/>
        </authorList>
    </citation>
    <scope>NUCLEOTIDE SEQUENCE</scope>
</reference>
<dbReference type="InterPro" id="IPR011333">
    <property type="entry name" value="SKP1/BTB/POZ_sf"/>
</dbReference>
<dbReference type="SUPFAM" id="SSF54695">
    <property type="entry name" value="POZ domain"/>
    <property type="match status" value="1"/>
</dbReference>
<evidence type="ECO:0000259" key="1">
    <source>
        <dbReference type="PROSITE" id="PS50097"/>
    </source>
</evidence>
<dbReference type="CDD" id="cd18186">
    <property type="entry name" value="BTB_POZ_ZBTB_KLHL-like"/>
    <property type="match status" value="1"/>
</dbReference>
<comment type="caution">
    <text evidence="2">The sequence shown here is derived from an EMBL/GenBank/DDBJ whole genome shotgun (WGS) entry which is preliminary data.</text>
</comment>
<dbReference type="PROSITE" id="PS50097">
    <property type="entry name" value="BTB"/>
    <property type="match status" value="1"/>
</dbReference>
<sequence>LLRQWESLRCIICFGDKKVFAHKVILAGVSELFHTAFNSNFSVANQADYQIKDYTHEVVYAMIKHIYCNQYDSASKIINPTLDQRLDFWINILLVANEYQLLRPSPYPFSDSPRRNAVQK</sequence>
<dbReference type="Proteomes" id="UP000745764">
    <property type="component" value="Unassembled WGS sequence"/>
</dbReference>
<dbReference type="EMBL" id="CAINUL010000002">
    <property type="protein sequence ID" value="CAD0107762.1"/>
    <property type="molecule type" value="Genomic_DNA"/>
</dbReference>
<dbReference type="Pfam" id="PF00651">
    <property type="entry name" value="BTB"/>
    <property type="match status" value="1"/>
</dbReference>
<protein>
    <recommendedName>
        <fullName evidence="1">BTB domain-containing protein</fullName>
    </recommendedName>
</protein>
<dbReference type="Gene3D" id="3.30.710.10">
    <property type="entry name" value="Potassium Channel Kv1.1, Chain A"/>
    <property type="match status" value="1"/>
</dbReference>
<dbReference type="InterPro" id="IPR000210">
    <property type="entry name" value="BTB/POZ_dom"/>
</dbReference>
<feature type="non-terminal residue" evidence="2">
    <location>
        <position position="120"/>
    </location>
</feature>
<name>A0A9N8KGT1_9PEZI</name>